<keyword evidence="5" id="KW-1185">Reference proteome</keyword>
<evidence type="ECO:0000256" key="2">
    <source>
        <dbReference type="SAM" id="SignalP"/>
    </source>
</evidence>
<keyword evidence="1" id="KW-1015">Disulfide bond</keyword>
<dbReference type="Proteomes" id="UP000472267">
    <property type="component" value="Chromosome 11"/>
</dbReference>
<keyword evidence="2" id="KW-0732">Signal</keyword>
<dbReference type="PANTHER" id="PTHR10083">
    <property type="entry name" value="KUNITZ-TYPE PROTEASE INHIBITOR-RELATED"/>
    <property type="match status" value="1"/>
</dbReference>
<dbReference type="PROSITE" id="PS00280">
    <property type="entry name" value="BPTI_KUNITZ_1"/>
    <property type="match status" value="2"/>
</dbReference>
<sequence length="217" mass="24661">KLVLNWIQRWSVCLLLSSGQISVDSMCVVLPARCLLRADVGTPCQRSVRAWFFDTKLGACSAFWFGGCGGNANRFKSESECFRTCGIHSNLMKSCCPTVPSSVHNFRIFNSNFLVLICSFHVIISNANVHNFSIFKMLKMLTSPIADACFLPQDQGDCQTYTMMWFFDTEQNECARFWYGGCGGNQNRFKTQEECQRPTRPHASFLKTEDRKSSKCY</sequence>
<feature type="chain" id="PRO_5025642362" description="BPTI/Kunitz inhibitor domain-containing protein" evidence="2">
    <location>
        <begin position="26"/>
        <end position="217"/>
    </location>
</feature>
<dbReference type="InterPro" id="IPR002223">
    <property type="entry name" value="Kunitz_BPTI"/>
</dbReference>
<evidence type="ECO:0000259" key="3">
    <source>
        <dbReference type="PROSITE" id="PS50279"/>
    </source>
</evidence>
<dbReference type="InParanoid" id="A0A672GL28"/>
<reference evidence="4" key="2">
    <citation type="submission" date="2025-08" db="UniProtKB">
        <authorList>
            <consortium name="Ensembl"/>
        </authorList>
    </citation>
    <scope>IDENTIFICATION</scope>
</reference>
<feature type="domain" description="BPTI/Kunitz inhibitor" evidence="3">
    <location>
        <begin position="149"/>
        <end position="199"/>
    </location>
</feature>
<dbReference type="GO" id="GO:0005615">
    <property type="term" value="C:extracellular space"/>
    <property type="evidence" value="ECO:0007669"/>
    <property type="project" value="TreeGrafter"/>
</dbReference>
<dbReference type="PANTHER" id="PTHR10083:SF375">
    <property type="entry name" value="BPTI_KUNITZ INHIBITOR DOMAIN-CONTAINING PROTEIN"/>
    <property type="match status" value="1"/>
</dbReference>
<evidence type="ECO:0000256" key="1">
    <source>
        <dbReference type="ARBA" id="ARBA00023157"/>
    </source>
</evidence>
<dbReference type="SUPFAM" id="SSF57362">
    <property type="entry name" value="BPTI-like"/>
    <property type="match status" value="2"/>
</dbReference>
<dbReference type="OMA" id="STENECF"/>
<proteinExistence type="predicted"/>
<dbReference type="AlphaFoldDB" id="A0A672GL28"/>
<dbReference type="PRINTS" id="PR00759">
    <property type="entry name" value="BASICPTASE"/>
</dbReference>
<dbReference type="InterPro" id="IPR050098">
    <property type="entry name" value="TFPI/VKTCI-like"/>
</dbReference>
<evidence type="ECO:0000313" key="4">
    <source>
        <dbReference type="Ensembl" id="ENSSFAP00005019496.1"/>
    </source>
</evidence>
<dbReference type="Gene3D" id="4.10.410.10">
    <property type="entry name" value="Pancreatic trypsin inhibitor Kunitz domain"/>
    <property type="match status" value="2"/>
</dbReference>
<dbReference type="InterPro" id="IPR020901">
    <property type="entry name" value="Prtase_inh_Kunz-CS"/>
</dbReference>
<dbReference type="SMART" id="SM00131">
    <property type="entry name" value="KU"/>
    <property type="match status" value="2"/>
</dbReference>
<accession>A0A672GL28</accession>
<dbReference type="FunFam" id="4.10.410.10:FF:000020">
    <property type="entry name" value="Collagen, type VI, alpha 3"/>
    <property type="match status" value="2"/>
</dbReference>
<name>A0A672GL28_SALFA</name>
<dbReference type="Ensembl" id="ENSSFAT00005020277.1">
    <property type="protein sequence ID" value="ENSSFAP00005019496.1"/>
    <property type="gene ID" value="ENSSFAG00005010199.1"/>
</dbReference>
<dbReference type="CDD" id="cd22631">
    <property type="entry name" value="Kunitz_collagen_alpha6_VI-like"/>
    <property type="match status" value="1"/>
</dbReference>
<organism evidence="4 5">
    <name type="scientific">Salarias fasciatus</name>
    <name type="common">Jewelled blenny</name>
    <name type="synonym">Blennius fasciatus</name>
    <dbReference type="NCBI Taxonomy" id="181472"/>
    <lineage>
        <taxon>Eukaryota</taxon>
        <taxon>Metazoa</taxon>
        <taxon>Chordata</taxon>
        <taxon>Craniata</taxon>
        <taxon>Vertebrata</taxon>
        <taxon>Euteleostomi</taxon>
        <taxon>Actinopterygii</taxon>
        <taxon>Neopterygii</taxon>
        <taxon>Teleostei</taxon>
        <taxon>Neoteleostei</taxon>
        <taxon>Acanthomorphata</taxon>
        <taxon>Ovalentaria</taxon>
        <taxon>Blenniimorphae</taxon>
        <taxon>Blenniiformes</taxon>
        <taxon>Blennioidei</taxon>
        <taxon>Blenniidae</taxon>
        <taxon>Salariinae</taxon>
        <taxon>Salarias</taxon>
    </lineage>
</organism>
<dbReference type="Pfam" id="PF00014">
    <property type="entry name" value="Kunitz_BPTI"/>
    <property type="match status" value="2"/>
</dbReference>
<dbReference type="CDD" id="cd22635">
    <property type="entry name" value="Kunitz_papilin"/>
    <property type="match status" value="1"/>
</dbReference>
<dbReference type="PROSITE" id="PS50279">
    <property type="entry name" value="BPTI_KUNITZ_2"/>
    <property type="match status" value="2"/>
</dbReference>
<feature type="domain" description="BPTI/Kunitz inhibitor" evidence="3">
    <location>
        <begin position="34"/>
        <end position="85"/>
    </location>
</feature>
<feature type="signal peptide" evidence="2">
    <location>
        <begin position="1"/>
        <end position="25"/>
    </location>
</feature>
<evidence type="ECO:0000313" key="5">
    <source>
        <dbReference type="Proteomes" id="UP000472267"/>
    </source>
</evidence>
<protein>
    <recommendedName>
        <fullName evidence="3">BPTI/Kunitz inhibitor domain-containing protein</fullName>
    </recommendedName>
</protein>
<dbReference type="GO" id="GO:0004867">
    <property type="term" value="F:serine-type endopeptidase inhibitor activity"/>
    <property type="evidence" value="ECO:0007669"/>
    <property type="project" value="InterPro"/>
</dbReference>
<reference evidence="4" key="1">
    <citation type="submission" date="2019-06" db="EMBL/GenBank/DDBJ databases">
        <authorList>
            <consortium name="Wellcome Sanger Institute Data Sharing"/>
        </authorList>
    </citation>
    <scope>NUCLEOTIDE SEQUENCE [LARGE SCALE GENOMIC DNA]</scope>
</reference>
<reference evidence="4" key="3">
    <citation type="submission" date="2025-09" db="UniProtKB">
        <authorList>
            <consortium name="Ensembl"/>
        </authorList>
    </citation>
    <scope>IDENTIFICATION</scope>
</reference>
<dbReference type="InterPro" id="IPR036880">
    <property type="entry name" value="Kunitz_BPTI_sf"/>
</dbReference>